<name>A0A1F5NJI4_9BACT</name>
<proteinExistence type="predicted"/>
<feature type="compositionally biased region" description="Basic and acidic residues" evidence="1">
    <location>
        <begin position="58"/>
        <end position="71"/>
    </location>
</feature>
<evidence type="ECO:0000313" key="2">
    <source>
        <dbReference type="EMBL" id="OGE77723.1"/>
    </source>
</evidence>
<evidence type="ECO:0000256" key="1">
    <source>
        <dbReference type="SAM" id="MobiDB-lite"/>
    </source>
</evidence>
<dbReference type="AlphaFoldDB" id="A0A1F5NJI4"/>
<feature type="compositionally biased region" description="Basic residues" evidence="1">
    <location>
        <begin position="76"/>
        <end position="111"/>
    </location>
</feature>
<reference evidence="2 3" key="1">
    <citation type="journal article" date="2016" name="Nat. Commun.">
        <title>Thousands of microbial genomes shed light on interconnected biogeochemical processes in an aquifer system.</title>
        <authorList>
            <person name="Anantharaman K."/>
            <person name="Brown C.T."/>
            <person name="Hug L.A."/>
            <person name="Sharon I."/>
            <person name="Castelle C.J."/>
            <person name="Probst A.J."/>
            <person name="Thomas B.C."/>
            <person name="Singh A."/>
            <person name="Wilkins M.J."/>
            <person name="Karaoz U."/>
            <person name="Brodie E.L."/>
            <person name="Williams K.H."/>
            <person name="Hubbard S.S."/>
            <person name="Banfield J.F."/>
        </authorList>
    </citation>
    <scope>NUCLEOTIDE SEQUENCE [LARGE SCALE GENOMIC DNA]</scope>
</reference>
<protein>
    <submittedName>
        <fullName evidence="2">Uncharacterized protein</fullName>
    </submittedName>
</protein>
<evidence type="ECO:0000313" key="3">
    <source>
        <dbReference type="Proteomes" id="UP000176864"/>
    </source>
</evidence>
<dbReference type="EMBL" id="MFEK01000016">
    <property type="protein sequence ID" value="OGE77723.1"/>
    <property type="molecule type" value="Genomic_DNA"/>
</dbReference>
<dbReference type="Proteomes" id="UP000176864">
    <property type="component" value="Unassembled WGS sequence"/>
</dbReference>
<feature type="region of interest" description="Disordered" evidence="1">
    <location>
        <begin position="36"/>
        <end position="111"/>
    </location>
</feature>
<feature type="compositionally biased region" description="Basic residues" evidence="1">
    <location>
        <begin position="47"/>
        <end position="57"/>
    </location>
</feature>
<gene>
    <name evidence="2" type="ORF">A2751_01545</name>
</gene>
<comment type="caution">
    <text evidence="2">The sequence shown here is derived from an EMBL/GenBank/DDBJ whole genome shotgun (WGS) entry which is preliminary data.</text>
</comment>
<organism evidence="2 3">
    <name type="scientific">Candidatus Doudnabacteria bacterium RIFCSPHIGHO2_01_FULL_46_14</name>
    <dbReference type="NCBI Taxonomy" id="1817824"/>
    <lineage>
        <taxon>Bacteria</taxon>
        <taxon>Candidatus Doudnaibacteriota</taxon>
    </lineage>
</organism>
<accession>A0A1F5NJI4</accession>
<sequence length="111" mass="12740">MVDRKELLTLALLGLEAQQGRIMDKIADVRRELSQLAKPAAPTPKPRPIKKNKRGRKWTPEQRKAAAERMRQMNIARKKPVPKKRKPMSAARKKILSQKAKARWAAKKAKQ</sequence>